<dbReference type="GO" id="GO:0005524">
    <property type="term" value="F:ATP binding"/>
    <property type="evidence" value="ECO:0007669"/>
    <property type="project" value="UniProtKB-UniRule"/>
</dbReference>
<dbReference type="CDD" id="cd17933">
    <property type="entry name" value="DEXSc_RecD-like"/>
    <property type="match status" value="1"/>
</dbReference>
<dbReference type="InterPro" id="IPR027417">
    <property type="entry name" value="P-loop_NTPase"/>
</dbReference>
<evidence type="ECO:0000313" key="5">
    <source>
        <dbReference type="EMBL" id="OUP54005.1"/>
    </source>
</evidence>
<dbReference type="SUPFAM" id="SSF47781">
    <property type="entry name" value="RuvA domain 2-like"/>
    <property type="match status" value="1"/>
</dbReference>
<sequence>MQEQQTIYGTVTQIVFQNTENGYVVLRLLARDGEEVTVTGIIPNLGLGEELICNGTWITHPSYGEQFQANSFERRLPESARGVAEYLGSGLIRGIGPKLAMRIAETFGAEAFDVLQNEPERLTEIRGITARKARDIGKQFTEMSEMRLLMDFLTENGLPVSLTPLLYKRLGVAAVDALSENPYMLCDEYYGIEFYMADQLADHLDIPRLSPERCDAGILYTMRFNLDNGHTFIPVEKLVKAAADLLSDDDVVMEPERVEEGILRLESNGQLVREFICNRDAVYLRVMHEAEDYLANSLRVMAEREYQYDFDLEELLASLEADSDIDYAPLQRKAIVAAAKYGVTILTGGPGTGKTTTVRGMLDLYEALGLTVLLAAPTGRAAKRLSELCGMEAKTIHRLLEAGYANGGRLAFQRCATNPLECDVVVLDEVSMVDVVLMQALIEAMPQGARLVLVGDADQLPPVGPGNFLRDLIGSGCVPVIALTEIFRQAQQSDIVMNAHAINLGQMPAPSRKDGDFFVMKKDNAADIMATVVSLCKERLPRYYGLNPSQIQVLSPARRQGAGTIPLNRMLQEALNPPAAGKPEKRFGDTIFREGDRVMQVRNNYDIVWESLDGSETGTGMFNGDVGEITQIYPAQECLIVRFDDKFATYTYDMLGELELAYAMTVHKAQGSEFEAVVVAVSNGMSRRLLTRSILYTAITRAKRLLVLVGNGDAIEYMVKTNARNKRYSALRTRLRMIDPEQV</sequence>
<organism evidence="5 6">
    <name type="scientific">Butyricicoccus pullicaecorum</name>
    <dbReference type="NCBI Taxonomy" id="501571"/>
    <lineage>
        <taxon>Bacteria</taxon>
        <taxon>Bacillati</taxon>
        <taxon>Bacillota</taxon>
        <taxon>Clostridia</taxon>
        <taxon>Eubacteriales</taxon>
        <taxon>Butyricicoccaceae</taxon>
        <taxon>Butyricicoccus</taxon>
    </lineage>
</organism>
<dbReference type="Proteomes" id="UP000195897">
    <property type="component" value="Unassembled WGS sequence"/>
</dbReference>
<feature type="domain" description="AAA+ ATPase" evidence="4">
    <location>
        <begin position="340"/>
        <end position="503"/>
    </location>
</feature>
<dbReference type="Gene3D" id="2.30.30.940">
    <property type="match status" value="1"/>
</dbReference>
<dbReference type="Pfam" id="PF18335">
    <property type="entry name" value="SH3_13"/>
    <property type="match status" value="1"/>
</dbReference>
<dbReference type="PANTHER" id="PTHR43788">
    <property type="entry name" value="DNA2/NAM7 HELICASE FAMILY MEMBER"/>
    <property type="match status" value="1"/>
</dbReference>
<dbReference type="RefSeq" id="WP_087370229.1">
    <property type="nucleotide sequence ID" value="NZ_NFKK01000002.1"/>
</dbReference>
<evidence type="ECO:0000313" key="6">
    <source>
        <dbReference type="Proteomes" id="UP000195897"/>
    </source>
</evidence>
<feature type="binding site" evidence="3">
    <location>
        <begin position="351"/>
        <end position="355"/>
    </location>
    <ligand>
        <name>ATP</name>
        <dbReference type="ChEBI" id="CHEBI:30616"/>
    </ligand>
</feature>
<dbReference type="EC" id="5.6.2.3" evidence="3"/>
<keyword evidence="3" id="KW-0238">DNA-binding</keyword>
<evidence type="ECO:0000256" key="2">
    <source>
        <dbReference type="ARBA" id="ARBA00022840"/>
    </source>
</evidence>
<dbReference type="Pfam" id="PF13538">
    <property type="entry name" value="UvrD_C_2"/>
    <property type="match status" value="1"/>
</dbReference>
<keyword evidence="1 3" id="KW-0547">Nucleotide-binding</keyword>
<dbReference type="InterPro" id="IPR055446">
    <property type="entry name" value="RecD2_N_OB"/>
</dbReference>
<comment type="similarity">
    <text evidence="3">Belongs to the RecD family. RecD2 subfamily.</text>
</comment>
<keyword evidence="3" id="KW-0347">Helicase</keyword>
<comment type="catalytic activity">
    <reaction evidence="3">
        <text>ATP + H2O = ADP + phosphate + H(+)</text>
        <dbReference type="Rhea" id="RHEA:13065"/>
        <dbReference type="ChEBI" id="CHEBI:15377"/>
        <dbReference type="ChEBI" id="CHEBI:15378"/>
        <dbReference type="ChEBI" id="CHEBI:30616"/>
        <dbReference type="ChEBI" id="CHEBI:43474"/>
        <dbReference type="ChEBI" id="CHEBI:456216"/>
        <dbReference type="EC" id="5.6.2.3"/>
    </reaction>
</comment>
<dbReference type="CDD" id="cd18809">
    <property type="entry name" value="SF1_C_RecD"/>
    <property type="match status" value="1"/>
</dbReference>
<dbReference type="InterPro" id="IPR010994">
    <property type="entry name" value="RuvA_2-like"/>
</dbReference>
<dbReference type="InterPro" id="IPR041451">
    <property type="entry name" value="RecD2_SH13"/>
</dbReference>
<dbReference type="GO" id="GO:0003677">
    <property type="term" value="F:DNA binding"/>
    <property type="evidence" value="ECO:0007669"/>
    <property type="project" value="UniProtKB-UniRule"/>
</dbReference>
<dbReference type="NCBIfam" id="TIGR01448">
    <property type="entry name" value="recD_rel"/>
    <property type="match status" value="1"/>
</dbReference>
<dbReference type="AlphaFoldDB" id="A0A1Y4LB99"/>
<dbReference type="GO" id="GO:0017116">
    <property type="term" value="F:single-stranded DNA helicase activity"/>
    <property type="evidence" value="ECO:0007669"/>
    <property type="project" value="TreeGrafter"/>
</dbReference>
<keyword evidence="3" id="KW-0413">Isomerase</keyword>
<evidence type="ECO:0000259" key="4">
    <source>
        <dbReference type="SMART" id="SM00382"/>
    </source>
</evidence>
<dbReference type="Gene3D" id="3.40.50.300">
    <property type="entry name" value="P-loop containing nucleotide triphosphate hydrolases"/>
    <property type="match status" value="2"/>
</dbReference>
<name>A0A1Y4LB99_9FIRM</name>
<dbReference type="InterPro" id="IPR003593">
    <property type="entry name" value="AAA+_ATPase"/>
</dbReference>
<accession>A0A1Y4LB99</accession>
<comment type="function">
    <text evidence="3">DNA-dependent ATPase and ATP-dependent 5'-3' DNA helicase. Has no activity on blunt DNA or DNA with 3'-overhangs, requires at least 10 bases of 5'-ssDNA for helicase activity.</text>
</comment>
<comment type="caution">
    <text evidence="5">The sequence shown here is derived from an EMBL/GenBank/DDBJ whole genome shotgun (WGS) entry which is preliminary data.</text>
</comment>
<dbReference type="Gene3D" id="1.10.10.2220">
    <property type="match status" value="1"/>
</dbReference>
<dbReference type="Pfam" id="PF13245">
    <property type="entry name" value="AAA_19"/>
    <property type="match status" value="1"/>
</dbReference>
<dbReference type="GO" id="GO:0006310">
    <property type="term" value="P:DNA recombination"/>
    <property type="evidence" value="ECO:0007669"/>
    <property type="project" value="InterPro"/>
</dbReference>
<dbReference type="HAMAP" id="MF_01488">
    <property type="entry name" value="RecD2"/>
    <property type="match status" value="1"/>
</dbReference>
<dbReference type="GO" id="GO:0009338">
    <property type="term" value="C:exodeoxyribonuclease V complex"/>
    <property type="evidence" value="ECO:0007669"/>
    <property type="project" value="TreeGrafter"/>
</dbReference>
<dbReference type="SMART" id="SM00382">
    <property type="entry name" value="AAA"/>
    <property type="match status" value="1"/>
</dbReference>
<dbReference type="Pfam" id="PF14490">
    <property type="entry name" value="HHH_RecD2"/>
    <property type="match status" value="1"/>
</dbReference>
<dbReference type="Gene3D" id="1.10.150.20">
    <property type="entry name" value="5' to 3' exonuclease, C-terminal subdomain"/>
    <property type="match status" value="1"/>
</dbReference>
<keyword evidence="2 3" id="KW-0067">ATP-binding</keyword>
<evidence type="ECO:0000256" key="3">
    <source>
        <dbReference type="HAMAP-Rule" id="MF_01488"/>
    </source>
</evidence>
<proteinExistence type="inferred from homology"/>
<reference evidence="6" key="1">
    <citation type="submission" date="2017-04" db="EMBL/GenBank/DDBJ databases">
        <title>Function of individual gut microbiota members based on whole genome sequencing of pure cultures obtained from chicken caecum.</title>
        <authorList>
            <person name="Medvecky M."/>
            <person name="Cejkova D."/>
            <person name="Polansky O."/>
            <person name="Karasova D."/>
            <person name="Kubasova T."/>
            <person name="Cizek A."/>
            <person name="Rychlik I."/>
        </authorList>
    </citation>
    <scope>NUCLEOTIDE SEQUENCE [LARGE SCALE GENOMIC DNA]</scope>
    <source>
        <strain evidence="6">An180</strain>
    </source>
</reference>
<protein>
    <recommendedName>
        <fullName evidence="3">ATP-dependent RecD2 DNA helicase</fullName>
        <ecNumber evidence="3">5.6.2.3</ecNumber>
    </recommendedName>
    <alternativeName>
        <fullName evidence="3">DNA 5'-3' helicase subunit RecD2</fullName>
    </alternativeName>
</protein>
<dbReference type="Pfam" id="PF23139">
    <property type="entry name" value="OB_YrrC"/>
    <property type="match status" value="1"/>
</dbReference>
<dbReference type="Pfam" id="PF14520">
    <property type="entry name" value="HHH_5"/>
    <property type="match status" value="1"/>
</dbReference>
<dbReference type="InterPro" id="IPR029493">
    <property type="entry name" value="RecD2-like_HHH"/>
</dbReference>
<dbReference type="InterPro" id="IPR027785">
    <property type="entry name" value="UvrD-like_helicase_C"/>
</dbReference>
<dbReference type="EMBL" id="NFKK01000002">
    <property type="protein sequence ID" value="OUP54005.1"/>
    <property type="molecule type" value="Genomic_DNA"/>
</dbReference>
<gene>
    <name evidence="3" type="primary">recD2</name>
    <name evidence="5" type="ORF">B5F17_02000</name>
</gene>
<dbReference type="PANTHER" id="PTHR43788:SF6">
    <property type="entry name" value="DNA HELICASE B"/>
    <property type="match status" value="1"/>
</dbReference>
<evidence type="ECO:0000256" key="1">
    <source>
        <dbReference type="ARBA" id="ARBA00022741"/>
    </source>
</evidence>
<dbReference type="SUPFAM" id="SSF52540">
    <property type="entry name" value="P-loop containing nucleoside triphosphate hydrolases"/>
    <property type="match status" value="1"/>
</dbReference>
<dbReference type="InterPro" id="IPR050534">
    <property type="entry name" value="Coronavir_polyprotein_1ab"/>
</dbReference>
<keyword evidence="3" id="KW-0378">Hydrolase</keyword>
<dbReference type="GO" id="GO:0016887">
    <property type="term" value="F:ATP hydrolysis activity"/>
    <property type="evidence" value="ECO:0007669"/>
    <property type="project" value="RHEA"/>
</dbReference>
<dbReference type="InterPro" id="IPR006345">
    <property type="entry name" value="RecD2"/>
</dbReference>
<dbReference type="GO" id="GO:0043139">
    <property type="term" value="F:5'-3' DNA helicase activity"/>
    <property type="evidence" value="ECO:0007669"/>
    <property type="project" value="UniProtKB-UniRule"/>
</dbReference>